<protein>
    <recommendedName>
        <fullName evidence="3">Lipoprotein</fullName>
    </recommendedName>
</protein>
<comment type="caution">
    <text evidence="1">The sequence shown here is derived from an EMBL/GenBank/DDBJ whole genome shotgun (WGS) entry which is preliminary data.</text>
</comment>
<dbReference type="Proteomes" id="UP001525566">
    <property type="component" value="Unassembled WGS sequence"/>
</dbReference>
<evidence type="ECO:0000313" key="2">
    <source>
        <dbReference type="Proteomes" id="UP001525566"/>
    </source>
</evidence>
<dbReference type="PROSITE" id="PS51257">
    <property type="entry name" value="PROKAR_LIPOPROTEIN"/>
    <property type="match status" value="1"/>
</dbReference>
<evidence type="ECO:0000313" key="1">
    <source>
        <dbReference type="EMBL" id="MCT2563737.1"/>
    </source>
</evidence>
<name>A0ABT2IY35_9FLAO</name>
<evidence type="ECO:0008006" key="3">
    <source>
        <dbReference type="Google" id="ProtNLM"/>
    </source>
</evidence>
<accession>A0ABT2IY35</accession>
<sequence>MENFIKIFVIIFIVTSCSARSIYIDKIETYPSFYKIYFKENDKKGFFISTKNQCEYFKTKDSIIAGKKMNIRKDAIWWEDPKAVMYQDEILVWDSKSEYMMYNSNGFCGLHTIKVEKTKVVRKKDLLELLK</sequence>
<dbReference type="RefSeq" id="WP_259840295.1">
    <property type="nucleotide sequence ID" value="NZ_JAOAMU010000006.1"/>
</dbReference>
<gene>
    <name evidence="1" type="ORF">N0B48_17755</name>
</gene>
<proteinExistence type="predicted"/>
<dbReference type="EMBL" id="JAOAMU010000006">
    <property type="protein sequence ID" value="MCT2563737.1"/>
    <property type="molecule type" value="Genomic_DNA"/>
</dbReference>
<organism evidence="1 2">
    <name type="scientific">Chryseobacterium herbae</name>
    <dbReference type="NCBI Taxonomy" id="2976476"/>
    <lineage>
        <taxon>Bacteria</taxon>
        <taxon>Pseudomonadati</taxon>
        <taxon>Bacteroidota</taxon>
        <taxon>Flavobacteriia</taxon>
        <taxon>Flavobacteriales</taxon>
        <taxon>Weeksellaceae</taxon>
        <taxon>Chryseobacterium group</taxon>
        <taxon>Chryseobacterium</taxon>
    </lineage>
</organism>
<keyword evidence="2" id="KW-1185">Reference proteome</keyword>
<reference evidence="1 2" key="1">
    <citation type="submission" date="2022-09" db="EMBL/GenBank/DDBJ databases">
        <title>Chryseobacterium oleae sp.nov., isolated from the inter-root soil of Pyrola calliantha H. Andr. in Tibet.</title>
        <authorList>
            <person name="Li Z."/>
        </authorList>
    </citation>
    <scope>NUCLEOTIDE SEQUENCE [LARGE SCALE GENOMIC DNA]</scope>
    <source>
        <strain evidence="2">pc1-10</strain>
    </source>
</reference>